<feature type="domain" description="DUF4097" evidence="1">
    <location>
        <begin position="117"/>
        <end position="229"/>
    </location>
</feature>
<evidence type="ECO:0000259" key="1">
    <source>
        <dbReference type="Pfam" id="PF13349"/>
    </source>
</evidence>
<dbReference type="PROSITE" id="PS51257">
    <property type="entry name" value="PROKAR_LIPOPROTEIN"/>
    <property type="match status" value="1"/>
</dbReference>
<dbReference type="InterPro" id="IPR025164">
    <property type="entry name" value="Toastrack_DUF4097"/>
</dbReference>
<protein>
    <submittedName>
        <fullName evidence="2">DUF4097 domain-containing protein</fullName>
    </submittedName>
</protein>
<dbReference type="Pfam" id="PF13349">
    <property type="entry name" value="DUF4097"/>
    <property type="match status" value="1"/>
</dbReference>
<comment type="caution">
    <text evidence="2">The sequence shown here is derived from an EMBL/GenBank/DDBJ whole genome shotgun (WGS) entry which is preliminary data.</text>
</comment>
<proteinExistence type="predicted"/>
<dbReference type="Proteomes" id="UP001595891">
    <property type="component" value="Unassembled WGS sequence"/>
</dbReference>
<dbReference type="EMBL" id="JBHSFN010000001">
    <property type="protein sequence ID" value="MFC4584645.1"/>
    <property type="molecule type" value="Genomic_DNA"/>
</dbReference>
<accession>A0ABV9E858</accession>
<dbReference type="Gene3D" id="2.160.20.120">
    <property type="match status" value="1"/>
</dbReference>
<reference evidence="3" key="1">
    <citation type="journal article" date="2019" name="Int. J. Syst. Evol. Microbiol.">
        <title>The Global Catalogue of Microorganisms (GCM) 10K type strain sequencing project: providing services to taxonomists for standard genome sequencing and annotation.</title>
        <authorList>
            <consortium name="The Broad Institute Genomics Platform"/>
            <consortium name="The Broad Institute Genome Sequencing Center for Infectious Disease"/>
            <person name="Wu L."/>
            <person name="Ma J."/>
        </authorList>
    </citation>
    <scope>NUCLEOTIDE SEQUENCE [LARGE SCALE GENOMIC DNA]</scope>
    <source>
        <strain evidence="3">CCUG 49560</strain>
    </source>
</reference>
<keyword evidence="3" id="KW-1185">Reference proteome</keyword>
<dbReference type="RefSeq" id="WP_262847097.1">
    <property type="nucleotide sequence ID" value="NZ_JANZYP010000057.1"/>
</dbReference>
<evidence type="ECO:0000313" key="3">
    <source>
        <dbReference type="Proteomes" id="UP001595891"/>
    </source>
</evidence>
<evidence type="ECO:0000313" key="2">
    <source>
        <dbReference type="EMBL" id="MFC4584645.1"/>
    </source>
</evidence>
<sequence>MRLRNVIVAGAALGTGLLLTGCGLQNIAGPTKDATQAYDVSGKVAVLDVRSGSGTIVVTESDRTGFHVSETLHWKGDKPVTRHPINGGTLTLAYECPNSPDWGCGVDYKIEVPRGVRLKADTGSGDIILTALSGELNVSAGSGTINATGLGGRQAVAETGSGDVDLRFTGTPDNVRVGTGSGQGVVRVPQGTYHVTASTGSGERSVEVTSDEASPRRIVVKTGSGDAKVLKA</sequence>
<organism evidence="2 3">
    <name type="scientific">Sphaerisporangium corydalis</name>
    <dbReference type="NCBI Taxonomy" id="1441875"/>
    <lineage>
        <taxon>Bacteria</taxon>
        <taxon>Bacillati</taxon>
        <taxon>Actinomycetota</taxon>
        <taxon>Actinomycetes</taxon>
        <taxon>Streptosporangiales</taxon>
        <taxon>Streptosporangiaceae</taxon>
        <taxon>Sphaerisporangium</taxon>
    </lineage>
</organism>
<name>A0ABV9E858_9ACTN</name>
<gene>
    <name evidence="2" type="ORF">ACFO8L_01075</name>
</gene>